<reference evidence="2" key="1">
    <citation type="submission" date="2012-02" db="EMBL/GenBank/DDBJ databases">
        <title>Identification, classification and expression analysis of the REPAT superfamily from Spodoptera exigua.</title>
        <authorList>
            <person name="Navarro-Cerrillo G."/>
            <person name="Herrero S."/>
        </authorList>
    </citation>
    <scope>NUCLEOTIDE SEQUENCE</scope>
</reference>
<dbReference type="InterPro" id="IPR031734">
    <property type="entry name" value="MBF2"/>
</dbReference>
<keyword evidence="1" id="KW-0732">Signal</keyword>
<evidence type="ECO:0000313" key="2">
    <source>
        <dbReference type="EMBL" id="AFH57148.1"/>
    </source>
</evidence>
<organism evidence="2">
    <name type="scientific">Spodoptera exigua</name>
    <name type="common">Beet armyworm</name>
    <name type="synonym">Noctua fulgens</name>
    <dbReference type="NCBI Taxonomy" id="7107"/>
    <lineage>
        <taxon>Eukaryota</taxon>
        <taxon>Metazoa</taxon>
        <taxon>Ecdysozoa</taxon>
        <taxon>Arthropoda</taxon>
        <taxon>Hexapoda</taxon>
        <taxon>Insecta</taxon>
        <taxon>Pterygota</taxon>
        <taxon>Neoptera</taxon>
        <taxon>Endopterygota</taxon>
        <taxon>Lepidoptera</taxon>
        <taxon>Glossata</taxon>
        <taxon>Ditrysia</taxon>
        <taxon>Noctuoidea</taxon>
        <taxon>Noctuidae</taxon>
        <taxon>Amphipyrinae</taxon>
        <taxon>Spodoptera</taxon>
    </lineage>
</organism>
<evidence type="ECO:0000256" key="1">
    <source>
        <dbReference type="SAM" id="SignalP"/>
    </source>
</evidence>
<sequence length="160" mass="17854">MFAKVVVFLAVVAVAAAADLSVGKMGGRLIFYKNFSASPAIWKQVQAITVNATDDALIRRVVVIDNRPEKDGEAKVVDGGVGQNNVTIGLRAPLSSEDSTSPLKCTRKKESRRRRNTQCLLVLIFKCLSRRMWKILRNPRRILLTKLKAKCRSLSWCIQL</sequence>
<dbReference type="EMBL" id="JQ619210">
    <property type="protein sequence ID" value="AFH57148.1"/>
    <property type="molecule type" value="mRNA"/>
</dbReference>
<dbReference type="Pfam" id="PF15868">
    <property type="entry name" value="MBF2"/>
    <property type="match status" value="1"/>
</dbReference>
<protein>
    <submittedName>
        <fullName evidence="2">REPAT28</fullName>
    </submittedName>
</protein>
<name>I0B5U8_SPOEX</name>
<dbReference type="AlphaFoldDB" id="I0B5U8"/>
<feature type="chain" id="PRO_5003624155" evidence="1">
    <location>
        <begin position="18"/>
        <end position="160"/>
    </location>
</feature>
<accession>I0B5U8</accession>
<feature type="signal peptide" evidence="1">
    <location>
        <begin position="1"/>
        <end position="17"/>
    </location>
</feature>
<proteinExistence type="evidence at transcript level"/>